<dbReference type="Proteomes" id="UP000018951">
    <property type="component" value="Unassembled WGS sequence"/>
</dbReference>
<evidence type="ECO:0000256" key="5">
    <source>
        <dbReference type="HAMAP-Rule" id="MF_00149"/>
    </source>
</evidence>
<dbReference type="NCBIfam" id="TIGR00585">
    <property type="entry name" value="mutl"/>
    <property type="match status" value="1"/>
</dbReference>
<feature type="domain" description="DNA mismatch repair protein S5" evidence="7">
    <location>
        <begin position="207"/>
        <end position="327"/>
    </location>
</feature>
<dbReference type="CDD" id="cd00782">
    <property type="entry name" value="MutL_Trans"/>
    <property type="match status" value="1"/>
</dbReference>
<dbReference type="InterPro" id="IPR014721">
    <property type="entry name" value="Ribsml_uS5_D2-typ_fold_subgr"/>
</dbReference>
<keyword evidence="9" id="KW-1185">Reference proteome</keyword>
<protein>
    <recommendedName>
        <fullName evidence="2 5">DNA mismatch repair protein MutL</fullName>
    </recommendedName>
</protein>
<dbReference type="InterPro" id="IPR037198">
    <property type="entry name" value="MutL_C_sf"/>
</dbReference>
<name>W2V0D9_9RICK</name>
<dbReference type="STRING" id="1401685.P857_608"/>
<dbReference type="PROSITE" id="PS00058">
    <property type="entry name" value="DNA_MISMATCH_REPAIR_1"/>
    <property type="match status" value="1"/>
</dbReference>
<dbReference type="InterPro" id="IPR038973">
    <property type="entry name" value="MutL/Mlh/Pms-like"/>
</dbReference>
<dbReference type="InterPro" id="IPR042120">
    <property type="entry name" value="MutL_C_dimsub"/>
</dbReference>
<dbReference type="GO" id="GO:0140664">
    <property type="term" value="F:ATP-dependent DNA damage sensor activity"/>
    <property type="evidence" value="ECO:0007669"/>
    <property type="project" value="InterPro"/>
</dbReference>
<dbReference type="Pfam" id="PF13589">
    <property type="entry name" value="HATPase_c_3"/>
    <property type="match status" value="1"/>
</dbReference>
<sequence length="654" mass="73741">MAIKVLSARLVNMIATGQIIDNPASVLKELLENSLDAFSSSIEIKILNAGKVLISVTDDGQGISRDDLEMTIVKNATSKISSIDDLNSIKTMGFRGEALYAISSVSKFKVLSSVSDEEGGYTLTIEGEKSEITKNNTCNKGTKIEVRNLFYNMPKKVSFLASDKTENNKIHALIRGIVLSNHKVRFKIQMENKASIIYDSGSLIDRICQLKLFGVNFFKNSIFMDYSKNQMRIYGYISYPTLNRMQSNCIYTFVNKRFVKDTILSLAINLAYQDLVPKGSFPYVVLFLEIPCNMIDVNVHPQKTVVRFLDPVLVKNFVFTCLTSMLNTYSQNVADVHANKFLNRGVDDVRKKEKIIADVGNNLPNFSTAQDTNNETSVDENVISDAQDPNIQDKDWENDFRTNASVVEKKAKNDSESSCQEISIDHNDGLRDPGRMISSFIPPYRYNTNTRNNHHIPSLLRQHATILADGEEMFLGNAKCQLYSSFIISETDDFAFIIDQHAAHERILYERIKSSGFNESQKLLLPYDIDMNYSDIIDSIVSDLNSKSFDIAVTDTGIRIFAVPIMMDNIEPFIQSILSNFNNSMTSLSSSLESIYAEFACHVAIKAGQKLSIDEMNVLLRDMEKTKNIAQCNHGRPTYVKFTYKNVEKIFSRS</sequence>
<comment type="similarity">
    <text evidence="1 5">Belongs to the DNA mismatch repair MutL/HexB family.</text>
</comment>
<dbReference type="InterPro" id="IPR020667">
    <property type="entry name" value="DNA_mismatch_repair_MutL"/>
</dbReference>
<dbReference type="InterPro" id="IPR014762">
    <property type="entry name" value="DNA_mismatch_repair_CS"/>
</dbReference>
<evidence type="ECO:0000259" key="6">
    <source>
        <dbReference type="SMART" id="SM00853"/>
    </source>
</evidence>
<dbReference type="InterPro" id="IPR042121">
    <property type="entry name" value="MutL_C_regsub"/>
</dbReference>
<gene>
    <name evidence="5 8" type="primary">mutL</name>
    <name evidence="8" type="ORF">P857_608</name>
</gene>
<evidence type="ECO:0000313" key="9">
    <source>
        <dbReference type="Proteomes" id="UP000018951"/>
    </source>
</evidence>
<dbReference type="FunFam" id="3.30.565.10:FF:000003">
    <property type="entry name" value="DNA mismatch repair endonuclease MutL"/>
    <property type="match status" value="1"/>
</dbReference>
<dbReference type="PATRIC" id="fig|1401685.3.peg.745"/>
<dbReference type="PANTHER" id="PTHR10073">
    <property type="entry name" value="DNA MISMATCH REPAIR PROTEIN MLH, PMS, MUTL"/>
    <property type="match status" value="1"/>
</dbReference>
<dbReference type="InterPro" id="IPR014790">
    <property type="entry name" value="MutL_C"/>
</dbReference>
<evidence type="ECO:0000313" key="8">
    <source>
        <dbReference type="EMBL" id="ETO91122.1"/>
    </source>
</evidence>
<dbReference type="PANTHER" id="PTHR10073:SF12">
    <property type="entry name" value="DNA MISMATCH REPAIR PROTEIN MLH1"/>
    <property type="match status" value="1"/>
</dbReference>
<dbReference type="Gene3D" id="3.30.565.10">
    <property type="entry name" value="Histidine kinase-like ATPase, C-terminal domain"/>
    <property type="match status" value="1"/>
</dbReference>
<dbReference type="GO" id="GO:0030983">
    <property type="term" value="F:mismatched DNA binding"/>
    <property type="evidence" value="ECO:0007669"/>
    <property type="project" value="InterPro"/>
</dbReference>
<organism evidence="8 9">
    <name type="scientific">Candidatus Xenolissoclinum pacificiensis L6</name>
    <dbReference type="NCBI Taxonomy" id="1401685"/>
    <lineage>
        <taxon>Bacteria</taxon>
        <taxon>Pseudomonadati</taxon>
        <taxon>Pseudomonadota</taxon>
        <taxon>Alphaproteobacteria</taxon>
        <taxon>Rickettsiales</taxon>
        <taxon>Anaplasmataceae</taxon>
        <taxon>Candidatus Xenolissoclinum</taxon>
    </lineage>
</organism>
<dbReference type="SUPFAM" id="SSF55874">
    <property type="entry name" value="ATPase domain of HSP90 chaperone/DNA topoisomerase II/histidine kinase"/>
    <property type="match status" value="1"/>
</dbReference>
<accession>W2V0D9</accession>
<dbReference type="GO" id="GO:0006298">
    <property type="term" value="P:mismatch repair"/>
    <property type="evidence" value="ECO:0007669"/>
    <property type="project" value="UniProtKB-UniRule"/>
</dbReference>
<dbReference type="Pfam" id="PF08676">
    <property type="entry name" value="MutL_C"/>
    <property type="match status" value="1"/>
</dbReference>
<dbReference type="GO" id="GO:0005524">
    <property type="term" value="F:ATP binding"/>
    <property type="evidence" value="ECO:0007669"/>
    <property type="project" value="InterPro"/>
</dbReference>
<dbReference type="Gene3D" id="3.30.230.10">
    <property type="match status" value="1"/>
</dbReference>
<evidence type="ECO:0000256" key="4">
    <source>
        <dbReference type="ARBA" id="ARBA00023204"/>
    </source>
</evidence>
<feature type="domain" description="MutL C-terminal dimerisation" evidence="6">
    <location>
        <begin position="478"/>
        <end position="611"/>
    </location>
</feature>
<evidence type="ECO:0000256" key="1">
    <source>
        <dbReference type="ARBA" id="ARBA00006082"/>
    </source>
</evidence>
<dbReference type="HAMAP" id="MF_00149">
    <property type="entry name" value="DNA_mis_repair"/>
    <property type="match status" value="1"/>
</dbReference>
<evidence type="ECO:0000259" key="7">
    <source>
        <dbReference type="SMART" id="SM01340"/>
    </source>
</evidence>
<dbReference type="GO" id="GO:0016887">
    <property type="term" value="F:ATP hydrolysis activity"/>
    <property type="evidence" value="ECO:0007669"/>
    <property type="project" value="InterPro"/>
</dbReference>
<evidence type="ECO:0000256" key="3">
    <source>
        <dbReference type="ARBA" id="ARBA00022763"/>
    </source>
</evidence>
<dbReference type="AlphaFoldDB" id="W2V0D9"/>
<evidence type="ECO:0000256" key="2">
    <source>
        <dbReference type="ARBA" id="ARBA00021975"/>
    </source>
</evidence>
<proteinExistence type="inferred from homology"/>
<comment type="caution">
    <text evidence="8">The sequence shown here is derived from an EMBL/GenBank/DDBJ whole genome shotgun (WGS) entry which is preliminary data.</text>
</comment>
<dbReference type="Pfam" id="PF01119">
    <property type="entry name" value="DNA_mis_repair"/>
    <property type="match status" value="1"/>
</dbReference>
<comment type="function">
    <text evidence="5">This protein is involved in the repair of mismatches in DNA. It is required for dam-dependent methyl-directed DNA mismatch repair. May act as a 'molecular matchmaker', a protein that promotes the formation of a stable complex between two or more DNA-binding proteins in an ATP-dependent manner without itself being part of a final effector complex.</text>
</comment>
<dbReference type="EMBL" id="AXCJ01000008">
    <property type="protein sequence ID" value="ETO91122.1"/>
    <property type="molecule type" value="Genomic_DNA"/>
</dbReference>
<dbReference type="SMART" id="SM01340">
    <property type="entry name" value="DNA_mis_repair"/>
    <property type="match status" value="1"/>
</dbReference>
<dbReference type="InterPro" id="IPR020568">
    <property type="entry name" value="Ribosomal_Su5_D2-typ_SF"/>
</dbReference>
<dbReference type="GO" id="GO:0032300">
    <property type="term" value="C:mismatch repair complex"/>
    <property type="evidence" value="ECO:0007669"/>
    <property type="project" value="InterPro"/>
</dbReference>
<dbReference type="Gene3D" id="3.30.1370.100">
    <property type="entry name" value="MutL, C-terminal domain, regulatory subdomain"/>
    <property type="match status" value="1"/>
</dbReference>
<dbReference type="SMART" id="SM00853">
    <property type="entry name" value="MutL_C"/>
    <property type="match status" value="1"/>
</dbReference>
<reference evidence="8 9" key="1">
    <citation type="journal article" date="2013" name="PLoS ONE">
        <title>Bacterial endosymbiosis in a chordate host: long-term co-evolution and conservation of secondary metabolism.</title>
        <authorList>
            <person name="Kwan J.C."/>
            <person name="Schmidt E.W."/>
        </authorList>
    </citation>
    <scope>NUCLEOTIDE SEQUENCE [LARGE SCALE GENOMIC DNA]</scope>
    <source>
        <strain evidence="9">L6</strain>
    </source>
</reference>
<dbReference type="InterPro" id="IPR013507">
    <property type="entry name" value="DNA_mismatch_S5_2-like"/>
</dbReference>
<keyword evidence="3 5" id="KW-0227">DNA damage</keyword>
<dbReference type="InterPro" id="IPR002099">
    <property type="entry name" value="MutL/Mlh/PMS"/>
</dbReference>
<dbReference type="Gene3D" id="3.30.1540.20">
    <property type="entry name" value="MutL, C-terminal domain, dimerisation subdomain"/>
    <property type="match status" value="1"/>
</dbReference>
<keyword evidence="4 5" id="KW-0234">DNA repair</keyword>
<dbReference type="InterPro" id="IPR036890">
    <property type="entry name" value="HATPase_C_sf"/>
</dbReference>
<dbReference type="CDD" id="cd16926">
    <property type="entry name" value="HATPase_MutL-MLH-PMS-like"/>
    <property type="match status" value="1"/>
</dbReference>
<dbReference type="SUPFAM" id="SSF54211">
    <property type="entry name" value="Ribosomal protein S5 domain 2-like"/>
    <property type="match status" value="1"/>
</dbReference>
<dbReference type="SUPFAM" id="SSF118116">
    <property type="entry name" value="DNA mismatch repair protein MutL"/>
    <property type="match status" value="1"/>
</dbReference>